<dbReference type="Gene3D" id="6.10.250.690">
    <property type="match status" value="1"/>
</dbReference>
<dbReference type="STRING" id="378794.GCA_001570625_02142"/>
<comment type="caution">
    <text evidence="12">The sequence shown here is derived from an EMBL/GenBank/DDBJ whole genome shotgun (WGS) entry which is preliminary data.</text>
</comment>
<dbReference type="Pfam" id="PF00072">
    <property type="entry name" value="Response_reg"/>
    <property type="match status" value="1"/>
</dbReference>
<dbReference type="InterPro" id="IPR039420">
    <property type="entry name" value="WalR-like"/>
</dbReference>
<dbReference type="InterPro" id="IPR016032">
    <property type="entry name" value="Sig_transdc_resp-reg_C-effctor"/>
</dbReference>
<dbReference type="GO" id="GO:0000156">
    <property type="term" value="F:phosphorelay response regulator activity"/>
    <property type="evidence" value="ECO:0007669"/>
    <property type="project" value="TreeGrafter"/>
</dbReference>
<dbReference type="SMART" id="SM00862">
    <property type="entry name" value="Trans_reg_C"/>
    <property type="match status" value="1"/>
</dbReference>
<dbReference type="PROSITE" id="PS51755">
    <property type="entry name" value="OMPR_PHOB"/>
    <property type="match status" value="1"/>
</dbReference>
<dbReference type="SMART" id="SM00448">
    <property type="entry name" value="REC"/>
    <property type="match status" value="1"/>
</dbReference>
<name>A0A354Z1Y2_9FIRM</name>
<feature type="modified residue" description="4-aspartylphosphate" evidence="8">
    <location>
        <position position="53"/>
    </location>
</feature>
<evidence type="ECO:0000259" key="10">
    <source>
        <dbReference type="PROSITE" id="PS50110"/>
    </source>
</evidence>
<evidence type="ECO:0000256" key="2">
    <source>
        <dbReference type="ARBA" id="ARBA00022553"/>
    </source>
</evidence>
<dbReference type="Gene3D" id="1.10.10.10">
    <property type="entry name" value="Winged helix-like DNA-binding domain superfamily/Winged helix DNA-binding domain"/>
    <property type="match status" value="1"/>
</dbReference>
<dbReference type="InterPro" id="IPR036388">
    <property type="entry name" value="WH-like_DNA-bd_sf"/>
</dbReference>
<dbReference type="GO" id="GO:0000976">
    <property type="term" value="F:transcription cis-regulatory region binding"/>
    <property type="evidence" value="ECO:0007669"/>
    <property type="project" value="TreeGrafter"/>
</dbReference>
<proteinExistence type="predicted"/>
<dbReference type="PROSITE" id="PS50110">
    <property type="entry name" value="RESPONSE_REGULATORY"/>
    <property type="match status" value="1"/>
</dbReference>
<evidence type="ECO:0000259" key="11">
    <source>
        <dbReference type="PROSITE" id="PS51755"/>
    </source>
</evidence>
<feature type="DNA-binding region" description="OmpR/PhoB-type" evidence="9">
    <location>
        <begin position="124"/>
        <end position="225"/>
    </location>
</feature>
<protein>
    <recommendedName>
        <fullName evidence="1">Stage 0 sporulation protein A homolog</fullName>
    </recommendedName>
</protein>
<dbReference type="GO" id="GO:0032993">
    <property type="term" value="C:protein-DNA complex"/>
    <property type="evidence" value="ECO:0007669"/>
    <property type="project" value="TreeGrafter"/>
</dbReference>
<sequence length="227" mass="25674">MDSLILLVEDEKKIRDMLSQNLRQEGFGVALAADGLEALRVWQDIKPDLIVLDLMLPGLSGWEVLKRIRQKDNTPIIVLTARADEVDKLLGLELGADDYITKPFSPRELALRIKAVLRRSRPHEQVTNISFPNLSINPERLEALIEDTPLALTPTEFKILLLLAENPGQVFSRLHILDRVFGDIYEGYERTIDTHISNLRHKIEATGKSKVSIKTVYGIGYKLVAEE</sequence>
<evidence type="ECO:0000256" key="3">
    <source>
        <dbReference type="ARBA" id="ARBA00023012"/>
    </source>
</evidence>
<evidence type="ECO:0000256" key="8">
    <source>
        <dbReference type="PROSITE-ProRule" id="PRU00169"/>
    </source>
</evidence>
<evidence type="ECO:0000256" key="4">
    <source>
        <dbReference type="ARBA" id="ARBA00023015"/>
    </source>
</evidence>
<dbReference type="SUPFAM" id="SSF52172">
    <property type="entry name" value="CheY-like"/>
    <property type="match status" value="1"/>
</dbReference>
<dbReference type="FunFam" id="3.40.50.2300:FF:000001">
    <property type="entry name" value="DNA-binding response regulator PhoB"/>
    <property type="match status" value="1"/>
</dbReference>
<dbReference type="RefSeq" id="WP_061214578.1">
    <property type="nucleotide sequence ID" value="NZ_DCDX01000117.1"/>
</dbReference>
<reference evidence="12 13" key="1">
    <citation type="journal article" date="2018" name="Nat. Biotechnol.">
        <title>A standardized bacterial taxonomy based on genome phylogeny substantially revises the tree of life.</title>
        <authorList>
            <person name="Parks D.H."/>
            <person name="Chuvochina M."/>
            <person name="Waite D.W."/>
            <person name="Rinke C."/>
            <person name="Skarshewski A."/>
            <person name="Chaumeil P.A."/>
            <person name="Hugenholtz P."/>
        </authorList>
    </citation>
    <scope>NUCLEOTIDE SEQUENCE [LARGE SCALE GENOMIC DNA]</scope>
    <source>
        <strain evidence="12">UBA10948</strain>
    </source>
</reference>
<dbReference type="CDD" id="cd00383">
    <property type="entry name" value="trans_reg_C"/>
    <property type="match status" value="1"/>
</dbReference>
<evidence type="ECO:0000256" key="6">
    <source>
        <dbReference type="ARBA" id="ARBA00023163"/>
    </source>
</evidence>
<keyword evidence="2 8" id="KW-0597">Phosphoprotein</keyword>
<organism evidence="12 13">
    <name type="scientific">Syntrophomonas wolfei</name>
    <dbReference type="NCBI Taxonomy" id="863"/>
    <lineage>
        <taxon>Bacteria</taxon>
        <taxon>Bacillati</taxon>
        <taxon>Bacillota</taxon>
        <taxon>Clostridia</taxon>
        <taxon>Eubacteriales</taxon>
        <taxon>Syntrophomonadaceae</taxon>
        <taxon>Syntrophomonas</taxon>
    </lineage>
</organism>
<keyword evidence="6" id="KW-0804">Transcription</keyword>
<dbReference type="AlphaFoldDB" id="A0A354Z1Y2"/>
<dbReference type="InterPro" id="IPR001867">
    <property type="entry name" value="OmpR/PhoB-type_DNA-bd"/>
</dbReference>
<evidence type="ECO:0000256" key="5">
    <source>
        <dbReference type="ARBA" id="ARBA00023125"/>
    </source>
</evidence>
<evidence type="ECO:0000256" key="9">
    <source>
        <dbReference type="PROSITE-ProRule" id="PRU01091"/>
    </source>
</evidence>
<comment type="function">
    <text evidence="7">May play the central regulatory role in sporulation. It may be an element of the effector pathway responsible for the activation of sporulation genes in response to nutritional stress. Spo0A may act in concert with spo0H (a sigma factor) to control the expression of some genes that are critical to the sporulation process.</text>
</comment>
<dbReference type="Pfam" id="PF00486">
    <property type="entry name" value="Trans_reg_C"/>
    <property type="match status" value="1"/>
</dbReference>
<dbReference type="Gene3D" id="3.40.50.2300">
    <property type="match status" value="1"/>
</dbReference>
<keyword evidence="4" id="KW-0805">Transcription regulation</keyword>
<evidence type="ECO:0000313" key="13">
    <source>
        <dbReference type="Proteomes" id="UP000263273"/>
    </source>
</evidence>
<dbReference type="Proteomes" id="UP000263273">
    <property type="component" value="Unassembled WGS sequence"/>
</dbReference>
<dbReference type="EMBL" id="DNZF01000241">
    <property type="protein sequence ID" value="HBK54472.1"/>
    <property type="molecule type" value="Genomic_DNA"/>
</dbReference>
<accession>A0A354Z1Y2</accession>
<dbReference type="FunFam" id="1.10.10.10:FF:000018">
    <property type="entry name" value="DNA-binding response regulator ResD"/>
    <property type="match status" value="1"/>
</dbReference>
<evidence type="ECO:0000313" key="12">
    <source>
        <dbReference type="EMBL" id="HBK54472.1"/>
    </source>
</evidence>
<evidence type="ECO:0000256" key="1">
    <source>
        <dbReference type="ARBA" id="ARBA00018672"/>
    </source>
</evidence>
<feature type="domain" description="Response regulatory" evidence="10">
    <location>
        <begin position="4"/>
        <end position="117"/>
    </location>
</feature>
<dbReference type="InterPro" id="IPR011006">
    <property type="entry name" value="CheY-like_superfamily"/>
</dbReference>
<evidence type="ECO:0000256" key="7">
    <source>
        <dbReference type="ARBA" id="ARBA00024867"/>
    </source>
</evidence>
<gene>
    <name evidence="12" type="ORF">DDZ44_11100</name>
</gene>
<dbReference type="SUPFAM" id="SSF46894">
    <property type="entry name" value="C-terminal effector domain of the bipartite response regulators"/>
    <property type="match status" value="1"/>
</dbReference>
<dbReference type="GO" id="GO:0006355">
    <property type="term" value="P:regulation of DNA-templated transcription"/>
    <property type="evidence" value="ECO:0007669"/>
    <property type="project" value="InterPro"/>
</dbReference>
<dbReference type="GO" id="GO:0005829">
    <property type="term" value="C:cytosol"/>
    <property type="evidence" value="ECO:0007669"/>
    <property type="project" value="TreeGrafter"/>
</dbReference>
<keyword evidence="5 9" id="KW-0238">DNA-binding</keyword>
<feature type="domain" description="OmpR/PhoB-type" evidence="11">
    <location>
        <begin position="124"/>
        <end position="225"/>
    </location>
</feature>
<dbReference type="PANTHER" id="PTHR48111:SF4">
    <property type="entry name" value="DNA-BINDING DUAL TRANSCRIPTIONAL REGULATOR OMPR"/>
    <property type="match status" value="1"/>
</dbReference>
<dbReference type="InterPro" id="IPR001789">
    <property type="entry name" value="Sig_transdc_resp-reg_receiver"/>
</dbReference>
<dbReference type="PANTHER" id="PTHR48111">
    <property type="entry name" value="REGULATOR OF RPOS"/>
    <property type="match status" value="1"/>
</dbReference>
<keyword evidence="3" id="KW-0902">Two-component regulatory system</keyword>